<dbReference type="EMBL" id="BPVZ01000055">
    <property type="protein sequence ID" value="GKV20380.1"/>
    <property type="molecule type" value="Genomic_DNA"/>
</dbReference>
<protein>
    <submittedName>
        <fullName evidence="1">Uncharacterized protein</fullName>
    </submittedName>
</protein>
<gene>
    <name evidence="1" type="ORF">SLEP1_g30515</name>
</gene>
<reference evidence="1 2" key="1">
    <citation type="journal article" date="2021" name="Commun. Biol.">
        <title>The genome of Shorea leprosula (Dipterocarpaceae) highlights the ecological relevance of drought in aseasonal tropical rainforests.</title>
        <authorList>
            <person name="Ng K.K.S."/>
            <person name="Kobayashi M.J."/>
            <person name="Fawcett J.A."/>
            <person name="Hatakeyama M."/>
            <person name="Paape T."/>
            <person name="Ng C.H."/>
            <person name="Ang C.C."/>
            <person name="Tnah L.H."/>
            <person name="Lee C.T."/>
            <person name="Nishiyama T."/>
            <person name="Sese J."/>
            <person name="O'Brien M.J."/>
            <person name="Copetti D."/>
            <person name="Mohd Noor M.I."/>
            <person name="Ong R.C."/>
            <person name="Putra M."/>
            <person name="Sireger I.Z."/>
            <person name="Indrioko S."/>
            <person name="Kosugi Y."/>
            <person name="Izuno A."/>
            <person name="Isagi Y."/>
            <person name="Lee S.L."/>
            <person name="Shimizu K.K."/>
        </authorList>
    </citation>
    <scope>NUCLEOTIDE SEQUENCE [LARGE SCALE GENOMIC DNA]</scope>
    <source>
        <strain evidence="1">214</strain>
    </source>
</reference>
<proteinExistence type="predicted"/>
<evidence type="ECO:0000313" key="2">
    <source>
        <dbReference type="Proteomes" id="UP001054252"/>
    </source>
</evidence>
<organism evidence="1 2">
    <name type="scientific">Rubroshorea leprosula</name>
    <dbReference type="NCBI Taxonomy" id="152421"/>
    <lineage>
        <taxon>Eukaryota</taxon>
        <taxon>Viridiplantae</taxon>
        <taxon>Streptophyta</taxon>
        <taxon>Embryophyta</taxon>
        <taxon>Tracheophyta</taxon>
        <taxon>Spermatophyta</taxon>
        <taxon>Magnoliopsida</taxon>
        <taxon>eudicotyledons</taxon>
        <taxon>Gunneridae</taxon>
        <taxon>Pentapetalae</taxon>
        <taxon>rosids</taxon>
        <taxon>malvids</taxon>
        <taxon>Malvales</taxon>
        <taxon>Dipterocarpaceae</taxon>
        <taxon>Rubroshorea</taxon>
    </lineage>
</organism>
<comment type="caution">
    <text evidence="1">The sequence shown here is derived from an EMBL/GenBank/DDBJ whole genome shotgun (WGS) entry which is preliminary data.</text>
</comment>
<dbReference type="AlphaFoldDB" id="A0AAV5KAF4"/>
<dbReference type="Proteomes" id="UP001054252">
    <property type="component" value="Unassembled WGS sequence"/>
</dbReference>
<name>A0AAV5KAF4_9ROSI</name>
<dbReference type="Gene3D" id="3.40.140.10">
    <property type="entry name" value="Cytidine Deaminase, domain 2"/>
    <property type="match status" value="1"/>
</dbReference>
<evidence type="ECO:0000313" key="1">
    <source>
        <dbReference type="EMBL" id="GKV20380.1"/>
    </source>
</evidence>
<accession>A0AAV5KAF4</accession>
<keyword evidence="2" id="KW-1185">Reference proteome</keyword>
<sequence>MQRWKQLTFFWRSTFSIRSCCEIFKLCRMLHVNHALCVLQLLSILGIKEVYYGRSNDKFGGCGSILSLHSSCSEQLISGVVPPETGFYERVTLMANAPKSHRPLVGKAAD</sequence>